<keyword evidence="14" id="KW-1185">Reference proteome</keyword>
<evidence type="ECO:0000256" key="2">
    <source>
        <dbReference type="ARBA" id="ARBA00011900"/>
    </source>
</evidence>
<evidence type="ECO:0000259" key="11">
    <source>
        <dbReference type="Pfam" id="PF07669"/>
    </source>
</evidence>
<dbReference type="InterPro" id="IPR002052">
    <property type="entry name" value="DNA_methylase_N6_adenine_CS"/>
</dbReference>
<evidence type="ECO:0000256" key="4">
    <source>
        <dbReference type="ARBA" id="ARBA00022679"/>
    </source>
</evidence>
<dbReference type="EC" id="2.1.1.72" evidence="2"/>
<feature type="domain" description="Type II methyltransferase M.TaqI-like" evidence="11">
    <location>
        <begin position="482"/>
        <end position="800"/>
    </location>
</feature>
<proteinExistence type="inferred from homology"/>
<evidence type="ECO:0000259" key="12">
    <source>
        <dbReference type="Pfam" id="PF12950"/>
    </source>
</evidence>
<dbReference type="InterPro" id="IPR029063">
    <property type="entry name" value="SAM-dependent_MTases_sf"/>
</dbReference>
<comment type="similarity">
    <text evidence="1">Belongs to the N(4)/N(6)-methyltransferase family.</text>
</comment>
<sequence length="1307" mass="150260">MADAAALHETLQAITERTDGEMSERDVENLFLEQGFYDALDYRGTGTDLRSEFTLPDDRRPDYLTLDNNEAVTAVYEFKTTGRELAPHEDQLFHYMEYLRSEYGVLTNGEELRLYQLGDDRPMLTVSLAGVTESQARDLVSALQKREFDLRDPEDVSEFLETLDPIPLDAEAELGQEHFFDTFRLEEGSPFANLVTGLMDLLHELRDEQEAKFVKGAYDFWEATYADEPDEVPNSWEPFIDGKQSLRDFMFCLESGHALLARLLLAKATEDHDFFAGTGYEGMDDYFRGLQGFSQTINLDAFPVAADNLIDDMQEQLVEGLFQDDIFVWWTDGYAEQLARGHETGANQFQKVAEGTGSIERISEATRDRFSRAVAEVFFNVLRFDFEEVEGDLLGDLYQRYFDPETRKALGEFYTPQPVIEYIMDGVGYERGVSNERLIDPACGSGTFLVEAVERYIEDIERYEDDPDWEEHLRDLCTRPRIVGLDIHPFAVLMAQIRFVVAILPAYREAKQKAERENRDFTLRRLPIYRTDTLRNERELTGADLGEDGARQMTFDAMTEDEQDVRIPVPLPVEVDEDEAVETEDGFLVRRVRMPLFDTIQLETGVNNFGEYFAALQGVLDTVKDHMALAEEFGGDFDWEYKSGLEERINQHTSREYSGVEEFFAPYVDDMLENVEYLKKEHNDGRLFKMFEDTVLALVVKNYMTYDYVVGNPPYVRVQNLPDSQKEMMESLYDATTGNYDIYCPFYERGLDWLREDSGKLGFITPNQFMVTDYGEGLREVLLDEARIEEVYDFRDSGVFEDATNYPAIVILDDEPDQASREDNEIRCVRVKADTDEDRDRELDTAIIESVREHRGEPGYSDEFIDVFDFPQGKLAADDYWAMMPPEELQVFEKLEDEQDAVIGDVTDAVFQGIRTSANKVYIVDVLDADRVESDDSGETVTVVPTGESQEYEIETDLLRPFLEGDEVKRWRGDWGGLHVVHPYYAEETEDGELEAGLYSQDYLEENLPLTWDFFLAHKEELEGREGGRKEGKDDWYGYIYPKNLGKFENPKIVQAHIATDATFMIDEPGTWYFTTAYGVLLTPQYRNLTEEMACQLNSKALDFYFKHITTVKMGGFYEYRSQYVEKLPCKTEDSAGVFGTMREKAGGIVDTIDLDSKTDRFPEAYLGDYDGELDNVTYEWQTRRYPVSADVQGDVDGNFTVQAGRSDTINDPAMYSDDREARKQRAEYVHAAVDGRNVKSGEETTIPIPRSDEGVVELLDRLDADREEVRETDIEALEAEIDEAVYDLFDLTEEEREVVEEYLEVF</sequence>
<dbReference type="SUPFAM" id="SSF53335">
    <property type="entry name" value="S-adenosyl-L-methionine-dependent methyltransferases"/>
    <property type="match status" value="1"/>
</dbReference>
<dbReference type="GO" id="GO:0003677">
    <property type="term" value="F:DNA binding"/>
    <property type="evidence" value="ECO:0007669"/>
    <property type="project" value="UniProtKB-KW"/>
</dbReference>
<dbReference type="GO" id="GO:0009007">
    <property type="term" value="F:site-specific DNA-methyltransferase (adenine-specific) activity"/>
    <property type="evidence" value="ECO:0007669"/>
    <property type="project" value="UniProtKB-EC"/>
</dbReference>
<evidence type="ECO:0000313" key="13">
    <source>
        <dbReference type="EMBL" id="CCQ34096.1"/>
    </source>
</evidence>
<keyword evidence="7" id="KW-0238">DNA-binding</keyword>
<dbReference type="GO" id="GO:0032259">
    <property type="term" value="P:methylation"/>
    <property type="evidence" value="ECO:0007669"/>
    <property type="project" value="UniProtKB-KW"/>
</dbReference>
<dbReference type="EMBL" id="HF571520">
    <property type="protein sequence ID" value="CCQ34096.1"/>
    <property type="molecule type" value="Genomic_DNA"/>
</dbReference>
<keyword evidence="4 13" id="KW-0808">Transferase</keyword>
<evidence type="ECO:0000256" key="9">
    <source>
        <dbReference type="SAM" id="MobiDB-lite"/>
    </source>
</evidence>
<dbReference type="GO" id="GO:0009307">
    <property type="term" value="P:DNA restriction-modification system"/>
    <property type="evidence" value="ECO:0007669"/>
    <property type="project" value="UniProtKB-KW"/>
</dbReference>
<dbReference type="InterPro" id="IPR003356">
    <property type="entry name" value="DNA_methylase_A-5"/>
</dbReference>
<evidence type="ECO:0000256" key="6">
    <source>
        <dbReference type="ARBA" id="ARBA00022747"/>
    </source>
</evidence>
<dbReference type="Pfam" id="PF02384">
    <property type="entry name" value="N6_Mtase"/>
    <property type="match status" value="1"/>
</dbReference>
<dbReference type="PATRIC" id="fig|1033806.12.peg.1966"/>
<evidence type="ECO:0000256" key="1">
    <source>
        <dbReference type="ARBA" id="ARBA00006594"/>
    </source>
</evidence>
<dbReference type="Gene3D" id="3.40.50.150">
    <property type="entry name" value="Vaccinia Virus protein VP39"/>
    <property type="match status" value="2"/>
</dbReference>
<feature type="domain" description="TaqI-like C-terminal specificity" evidence="12">
    <location>
        <begin position="1011"/>
        <end position="1129"/>
    </location>
</feature>
<evidence type="ECO:0000256" key="5">
    <source>
        <dbReference type="ARBA" id="ARBA00022691"/>
    </source>
</evidence>
<feature type="region of interest" description="Disordered" evidence="9">
    <location>
        <begin position="1"/>
        <end position="23"/>
    </location>
</feature>
<accession>F7PKV9</accession>
<dbReference type="Pfam" id="PF12950">
    <property type="entry name" value="TaqI_C"/>
    <property type="match status" value="1"/>
</dbReference>
<keyword evidence="5" id="KW-0949">S-adenosyl-L-methionine</keyword>
<dbReference type="PRINTS" id="PR00507">
    <property type="entry name" value="N12N6MTFRASE"/>
</dbReference>
<dbReference type="PROSITE" id="PS00092">
    <property type="entry name" value="N6_MTASE"/>
    <property type="match status" value="1"/>
</dbReference>
<feature type="domain" description="DNA methylase adenine-specific" evidence="10">
    <location>
        <begin position="391"/>
        <end position="459"/>
    </location>
</feature>
<dbReference type="RefSeq" id="WP_008526559.1">
    <property type="nucleotide sequence ID" value="NC_021921.1"/>
</dbReference>
<dbReference type="GeneID" id="23799465"/>
<keyword evidence="3 13" id="KW-0489">Methyltransferase</keyword>
<evidence type="ECO:0000313" key="14">
    <source>
        <dbReference type="Proteomes" id="UP000015381"/>
    </source>
</evidence>
<name>F7PKV9_9EURY</name>
<dbReference type="KEGG" id="hti:HTIA_1979"/>
<evidence type="ECO:0000256" key="8">
    <source>
        <dbReference type="ARBA" id="ARBA00047942"/>
    </source>
</evidence>
<dbReference type="InterPro" id="IPR011639">
    <property type="entry name" value="MethylTrfase_TaqI-like_dom"/>
</dbReference>
<dbReference type="HOGENOM" id="CLU_265794_0_0_2"/>
<dbReference type="PANTHER" id="PTHR33841:SF5">
    <property type="entry name" value="DNA METHYLASE (MODIFICATION METHYLASE) (METHYLTRANSFERASE)-RELATED"/>
    <property type="match status" value="1"/>
</dbReference>
<dbReference type="InterPro" id="IPR025931">
    <property type="entry name" value="TaqI_C"/>
</dbReference>
<dbReference type="InterPro" id="IPR050953">
    <property type="entry name" value="N4_N6_ade-DNA_methylase"/>
</dbReference>
<dbReference type="GO" id="GO:0008170">
    <property type="term" value="F:N-methyltransferase activity"/>
    <property type="evidence" value="ECO:0007669"/>
    <property type="project" value="InterPro"/>
</dbReference>
<reference evidence="13 14" key="1">
    <citation type="journal article" date="2014" name="Environ. Microbiol.">
        <title>Halorhabdus tiamatea: proteogenomics and glycosidase activity measurements identify the first cultivated euryarchaeon from a deep-sea anoxic brine lake as potential polysaccharide degrader.</title>
        <authorList>
            <person name="Werner J."/>
            <person name="Ferrer M."/>
            <person name="Michel G."/>
            <person name="Mann A.J."/>
            <person name="Huang S."/>
            <person name="Juarez S."/>
            <person name="Ciordia S."/>
            <person name="Albar J.P."/>
            <person name="Alcaide M."/>
            <person name="La Cono V."/>
            <person name="Yakimov M.M."/>
            <person name="Antunes A."/>
            <person name="Taborda M."/>
            <person name="Da Costa M.S."/>
            <person name="Amann R.I."/>
            <person name="Gloeckner F.O."/>
            <person name="Golyshina O.V."/>
            <person name="Golyshin P.N."/>
            <person name="Teeling H."/>
        </authorList>
    </citation>
    <scope>NUCLEOTIDE SEQUENCE [LARGE SCALE GENOMIC DNA]</scope>
    <source>
        <strain evidence="14">SARL4B</strain>
    </source>
</reference>
<comment type="catalytic activity">
    <reaction evidence="8">
        <text>a 2'-deoxyadenosine in DNA + S-adenosyl-L-methionine = an N(6)-methyl-2'-deoxyadenosine in DNA + S-adenosyl-L-homocysteine + H(+)</text>
        <dbReference type="Rhea" id="RHEA:15197"/>
        <dbReference type="Rhea" id="RHEA-COMP:12418"/>
        <dbReference type="Rhea" id="RHEA-COMP:12419"/>
        <dbReference type="ChEBI" id="CHEBI:15378"/>
        <dbReference type="ChEBI" id="CHEBI:57856"/>
        <dbReference type="ChEBI" id="CHEBI:59789"/>
        <dbReference type="ChEBI" id="CHEBI:90615"/>
        <dbReference type="ChEBI" id="CHEBI:90616"/>
        <dbReference type="EC" id="2.1.1.72"/>
    </reaction>
</comment>
<keyword evidence="6" id="KW-0680">Restriction system</keyword>
<gene>
    <name evidence="13" type="ORF">HTIA_1979</name>
</gene>
<dbReference type="Pfam" id="PF07669">
    <property type="entry name" value="Eco57I"/>
    <property type="match status" value="1"/>
</dbReference>
<dbReference type="PANTHER" id="PTHR33841">
    <property type="entry name" value="DNA METHYLTRANSFERASE YEEA-RELATED"/>
    <property type="match status" value="1"/>
</dbReference>
<evidence type="ECO:0000256" key="7">
    <source>
        <dbReference type="ARBA" id="ARBA00023125"/>
    </source>
</evidence>
<protein>
    <recommendedName>
        <fullName evidence="2">site-specific DNA-methyltransferase (adenine-specific)</fullName>
        <ecNumber evidence="2">2.1.1.72</ecNumber>
    </recommendedName>
</protein>
<evidence type="ECO:0000259" key="10">
    <source>
        <dbReference type="Pfam" id="PF02384"/>
    </source>
</evidence>
<organism evidence="13 14">
    <name type="scientific">Halorhabdus tiamatea SARL4B</name>
    <dbReference type="NCBI Taxonomy" id="1033806"/>
    <lineage>
        <taxon>Archaea</taxon>
        <taxon>Methanobacteriati</taxon>
        <taxon>Methanobacteriota</taxon>
        <taxon>Stenosarchaea group</taxon>
        <taxon>Halobacteria</taxon>
        <taxon>Halobacteriales</taxon>
        <taxon>Haloarculaceae</taxon>
        <taxon>Halorhabdus</taxon>
    </lineage>
</organism>
<dbReference type="OrthoDB" id="237331at2157"/>
<dbReference type="Proteomes" id="UP000015381">
    <property type="component" value="Chromosome I"/>
</dbReference>
<evidence type="ECO:0000256" key="3">
    <source>
        <dbReference type="ARBA" id="ARBA00022603"/>
    </source>
</evidence>